<sequence length="70" mass="7712">MTTQTTNLPVFDRLTLATPFAAPLGNPIAALRRLFTVRRAVAELQNLSDYELDDLGIGRSEIRARVEAAL</sequence>
<name>A0A6L7G852_9RHOB</name>
<keyword evidence="3" id="KW-1185">Reference proteome</keyword>
<comment type="caution">
    <text evidence="2">The sequence shown here is derived from an EMBL/GenBank/DDBJ whole genome shotgun (WGS) entry which is preliminary data.</text>
</comment>
<accession>A0A6L7G852</accession>
<evidence type="ECO:0000259" key="1">
    <source>
        <dbReference type="Pfam" id="PF06568"/>
    </source>
</evidence>
<proteinExistence type="predicted"/>
<dbReference type="RefSeq" id="WP_160894983.1">
    <property type="nucleotide sequence ID" value="NZ_WUMU01000015.1"/>
</dbReference>
<gene>
    <name evidence="2" type="ORF">GR170_13515</name>
</gene>
<dbReference type="AlphaFoldDB" id="A0A6L7G852"/>
<evidence type="ECO:0000313" key="2">
    <source>
        <dbReference type="EMBL" id="MXN18863.1"/>
    </source>
</evidence>
<feature type="domain" description="YjiS-like" evidence="1">
    <location>
        <begin position="36"/>
        <end position="63"/>
    </location>
</feature>
<organism evidence="2 3">
    <name type="scientific">Pseudooceanicola albus</name>
    <dbReference type="NCBI Taxonomy" id="2692189"/>
    <lineage>
        <taxon>Bacteria</taxon>
        <taxon>Pseudomonadati</taxon>
        <taxon>Pseudomonadota</taxon>
        <taxon>Alphaproteobacteria</taxon>
        <taxon>Rhodobacterales</taxon>
        <taxon>Paracoccaceae</taxon>
        <taxon>Pseudooceanicola</taxon>
    </lineage>
</organism>
<reference evidence="2 3" key="1">
    <citation type="submission" date="2019-12" db="EMBL/GenBank/DDBJ databases">
        <authorList>
            <person name="Li M."/>
        </authorList>
    </citation>
    <scope>NUCLEOTIDE SEQUENCE [LARGE SCALE GENOMIC DNA]</scope>
    <source>
        <strain evidence="2 3">GBMRC 2024</strain>
    </source>
</reference>
<protein>
    <submittedName>
        <fullName evidence="2">DUF1127 domain-containing protein</fullName>
    </submittedName>
</protein>
<dbReference type="Pfam" id="PF06568">
    <property type="entry name" value="YjiS-like"/>
    <property type="match status" value="1"/>
</dbReference>
<evidence type="ECO:0000313" key="3">
    <source>
        <dbReference type="Proteomes" id="UP000477911"/>
    </source>
</evidence>
<dbReference type="EMBL" id="WUMU01000015">
    <property type="protein sequence ID" value="MXN18863.1"/>
    <property type="molecule type" value="Genomic_DNA"/>
</dbReference>
<dbReference type="InterPro" id="IPR009506">
    <property type="entry name" value="YjiS-like"/>
</dbReference>
<dbReference type="Proteomes" id="UP000477911">
    <property type="component" value="Unassembled WGS sequence"/>
</dbReference>